<dbReference type="Pfam" id="PF04014">
    <property type="entry name" value="MazE_antitoxin"/>
    <property type="match status" value="1"/>
</dbReference>
<dbReference type="PANTHER" id="PTHR34860">
    <property type="entry name" value="REPRESSOR-LIKE PROTEIN SSO7C3"/>
    <property type="match status" value="1"/>
</dbReference>
<dbReference type="SUPFAM" id="SSF89447">
    <property type="entry name" value="AbrB/MazE/MraZ-like"/>
    <property type="match status" value="1"/>
</dbReference>
<accession>A0A656YU89</accession>
<evidence type="ECO:0000259" key="1">
    <source>
        <dbReference type="PROSITE" id="PS51740"/>
    </source>
</evidence>
<dbReference type="AlphaFoldDB" id="A0A656YU89"/>
<organism evidence="2 3">
    <name type="scientific">candidate division MSBL1 archaeon SCGC-AAA259J03</name>
    <dbReference type="NCBI Taxonomy" id="1698269"/>
    <lineage>
        <taxon>Archaea</taxon>
        <taxon>Methanobacteriati</taxon>
        <taxon>Methanobacteriota</taxon>
        <taxon>candidate division MSBL1</taxon>
    </lineage>
</organism>
<dbReference type="SMART" id="SM00966">
    <property type="entry name" value="SpoVT_AbrB"/>
    <property type="match status" value="1"/>
</dbReference>
<keyword evidence="3" id="KW-1185">Reference proteome</keyword>
<dbReference type="InterPro" id="IPR052975">
    <property type="entry name" value="Repressor-like_regulatory"/>
</dbReference>
<gene>
    <name evidence="2" type="ORF">AKJ39_05230</name>
</gene>
<feature type="domain" description="SpoVT-AbrB" evidence="1">
    <location>
        <begin position="2"/>
        <end position="48"/>
    </location>
</feature>
<dbReference type="PANTHER" id="PTHR34860:SF6">
    <property type="entry name" value="REPRESSOR-LIKE PROTEIN SSO7C3"/>
    <property type="match status" value="1"/>
</dbReference>
<evidence type="ECO:0000313" key="3">
    <source>
        <dbReference type="Proteomes" id="UP000070257"/>
    </source>
</evidence>
<name>A0A656YU89_9EURY</name>
<comment type="caution">
    <text evidence="2">The sequence shown here is derived from an EMBL/GenBank/DDBJ whole genome shotgun (WGS) entry which is preliminary data.</text>
</comment>
<sequence length="90" mass="10340">MTEIVKVGKKGQITLPKKIRDKEDLNEGDLLEVKDMGEGGIFISKVDKKREIETAFRLLGKATNFSDTEEVVDYCRKVRSEVFEEWKESS</sequence>
<dbReference type="NCBIfam" id="TIGR01439">
    <property type="entry name" value="lp_hng_hel_AbrB"/>
    <property type="match status" value="1"/>
</dbReference>
<protein>
    <recommendedName>
        <fullName evidence="1">SpoVT-AbrB domain-containing protein</fullName>
    </recommendedName>
</protein>
<dbReference type="InterPro" id="IPR037914">
    <property type="entry name" value="SpoVT-AbrB_sf"/>
</dbReference>
<dbReference type="EMBL" id="LHXT01000141">
    <property type="protein sequence ID" value="KXA95991.1"/>
    <property type="molecule type" value="Genomic_DNA"/>
</dbReference>
<dbReference type="Proteomes" id="UP000070257">
    <property type="component" value="Unassembled WGS sequence"/>
</dbReference>
<evidence type="ECO:0000313" key="2">
    <source>
        <dbReference type="EMBL" id="KXA95991.1"/>
    </source>
</evidence>
<reference evidence="2 3" key="1">
    <citation type="journal article" date="2016" name="Sci. Rep.">
        <title>Metabolic traits of an uncultured archaeal lineage -MSBL1- from brine pools of the Red Sea.</title>
        <authorList>
            <person name="Mwirichia R."/>
            <person name="Alam I."/>
            <person name="Rashid M."/>
            <person name="Vinu M."/>
            <person name="Ba-Alawi W."/>
            <person name="Anthony Kamau A."/>
            <person name="Kamanda Ngugi D."/>
            <person name="Goker M."/>
            <person name="Klenk H.P."/>
            <person name="Bajic V."/>
            <person name="Stingl U."/>
        </authorList>
    </citation>
    <scope>NUCLEOTIDE SEQUENCE [LARGE SCALE GENOMIC DNA]</scope>
    <source>
        <strain evidence="2">SCGC-AAA259J03</strain>
    </source>
</reference>
<dbReference type="GO" id="GO:0003677">
    <property type="term" value="F:DNA binding"/>
    <property type="evidence" value="ECO:0007669"/>
    <property type="project" value="InterPro"/>
</dbReference>
<dbReference type="InterPro" id="IPR007159">
    <property type="entry name" value="SpoVT-AbrB_dom"/>
</dbReference>
<dbReference type="Gene3D" id="2.10.260.10">
    <property type="match status" value="1"/>
</dbReference>
<proteinExistence type="predicted"/>
<dbReference type="PROSITE" id="PS51740">
    <property type="entry name" value="SPOVT_ABRB"/>
    <property type="match status" value="1"/>
</dbReference>